<keyword evidence="2 5" id="KW-0812">Transmembrane</keyword>
<evidence type="ECO:0000256" key="2">
    <source>
        <dbReference type="ARBA" id="ARBA00022692"/>
    </source>
</evidence>
<dbReference type="SUPFAM" id="SSF144083">
    <property type="entry name" value="Magnesium transport protein CorA, transmembrane region"/>
    <property type="match status" value="1"/>
</dbReference>
<comment type="caution">
    <text evidence="6">The sequence shown here is derived from an EMBL/GenBank/DDBJ whole genome shotgun (WGS) entry which is preliminary data.</text>
</comment>
<dbReference type="InterPro" id="IPR045863">
    <property type="entry name" value="CorA_TM1_TM2"/>
</dbReference>
<dbReference type="Gene3D" id="1.20.58.340">
    <property type="entry name" value="Magnesium transport protein CorA, transmembrane region"/>
    <property type="match status" value="1"/>
</dbReference>
<evidence type="ECO:0000313" key="6">
    <source>
        <dbReference type="EMBL" id="KAF2732074.1"/>
    </source>
</evidence>
<gene>
    <name evidence="6" type="ORF">EJ04DRAFT_514115</name>
</gene>
<evidence type="ECO:0000256" key="1">
    <source>
        <dbReference type="ARBA" id="ARBA00004141"/>
    </source>
</evidence>
<evidence type="ECO:0000256" key="5">
    <source>
        <dbReference type="SAM" id="Phobius"/>
    </source>
</evidence>
<dbReference type="InterPro" id="IPR002523">
    <property type="entry name" value="MgTranspt_CorA/ZnTranspt_ZntB"/>
</dbReference>
<keyword evidence="7" id="KW-1185">Reference proteome</keyword>
<sequence>MHPEDPFDSFGLDFSIFGNYNRANKGQQPIYNIEYVDLLGAGSQHSSQSAPSSNRTLPTLDHGQLLFLAGCPGPDQIDRLTKEYEINPEFWRRHLDSVSTASPPTFEDLKLPSAICGIFQLRFWTIGSRVTNITEDQESIDSLRKDAEARMERYRQDQREKNQWQPGDSIVRGFEIHDREYFSIEQVITIYLSEERKGHTGNDGKWFALTCSDCGRFLHESPSGPWMGSHLPGRADFHTKTFPVPEHRLWTSIYNGTPLFNGSVSKTEVPLRALQQSLATLPRTFSAGQDLAAMHEDPMYALHRIFSFFTSNEAHVLSFLSSQIEKHSSTSGEASQFADTEPLSNLLHCQRLLGRHVEELRYVLRIVRSRVAKNEIAKAASRALEQDLVYLIERAVTLRSRSETSISLSMNVASIGEARRGVQQNKSLFRFTIIASVYVPLSFVATLFGMNFRQFGQGDLSIWIYFVVSVPVFVVSALFLFINPHVLRGGFRRIIARR</sequence>
<evidence type="ECO:0000256" key="4">
    <source>
        <dbReference type="ARBA" id="ARBA00023136"/>
    </source>
</evidence>
<protein>
    <submittedName>
        <fullName evidence="6">Uncharacterized protein</fullName>
    </submittedName>
</protein>
<dbReference type="AlphaFoldDB" id="A0A9P4UZ55"/>
<feature type="transmembrane region" description="Helical" evidence="5">
    <location>
        <begin position="462"/>
        <end position="482"/>
    </location>
</feature>
<dbReference type="OrthoDB" id="3231000at2759"/>
<dbReference type="Proteomes" id="UP000799444">
    <property type="component" value="Unassembled WGS sequence"/>
</dbReference>
<accession>A0A9P4UZ55</accession>
<comment type="subcellular location">
    <subcellularLocation>
        <location evidence="1">Membrane</location>
        <topology evidence="1">Multi-pass membrane protein</topology>
    </subcellularLocation>
</comment>
<proteinExistence type="predicted"/>
<feature type="transmembrane region" description="Helical" evidence="5">
    <location>
        <begin position="428"/>
        <end position="450"/>
    </location>
</feature>
<evidence type="ECO:0000256" key="3">
    <source>
        <dbReference type="ARBA" id="ARBA00022989"/>
    </source>
</evidence>
<keyword evidence="3 5" id="KW-1133">Transmembrane helix</keyword>
<dbReference type="GO" id="GO:0046873">
    <property type="term" value="F:metal ion transmembrane transporter activity"/>
    <property type="evidence" value="ECO:0007669"/>
    <property type="project" value="InterPro"/>
</dbReference>
<organism evidence="6 7">
    <name type="scientific">Polyplosphaeria fusca</name>
    <dbReference type="NCBI Taxonomy" id="682080"/>
    <lineage>
        <taxon>Eukaryota</taxon>
        <taxon>Fungi</taxon>
        <taxon>Dikarya</taxon>
        <taxon>Ascomycota</taxon>
        <taxon>Pezizomycotina</taxon>
        <taxon>Dothideomycetes</taxon>
        <taxon>Pleosporomycetidae</taxon>
        <taxon>Pleosporales</taxon>
        <taxon>Tetraplosphaeriaceae</taxon>
        <taxon>Polyplosphaeria</taxon>
    </lineage>
</organism>
<name>A0A9P4UZ55_9PLEO</name>
<evidence type="ECO:0000313" key="7">
    <source>
        <dbReference type="Proteomes" id="UP000799444"/>
    </source>
</evidence>
<keyword evidence="4 5" id="KW-0472">Membrane</keyword>
<dbReference type="GO" id="GO:0016020">
    <property type="term" value="C:membrane"/>
    <property type="evidence" value="ECO:0007669"/>
    <property type="project" value="UniProtKB-SubCell"/>
</dbReference>
<dbReference type="Pfam" id="PF01544">
    <property type="entry name" value="CorA"/>
    <property type="match status" value="1"/>
</dbReference>
<reference evidence="6" key="1">
    <citation type="journal article" date="2020" name="Stud. Mycol.">
        <title>101 Dothideomycetes genomes: a test case for predicting lifestyles and emergence of pathogens.</title>
        <authorList>
            <person name="Haridas S."/>
            <person name="Albert R."/>
            <person name="Binder M."/>
            <person name="Bloem J."/>
            <person name="Labutti K."/>
            <person name="Salamov A."/>
            <person name="Andreopoulos B."/>
            <person name="Baker S."/>
            <person name="Barry K."/>
            <person name="Bills G."/>
            <person name="Bluhm B."/>
            <person name="Cannon C."/>
            <person name="Castanera R."/>
            <person name="Culley D."/>
            <person name="Daum C."/>
            <person name="Ezra D."/>
            <person name="Gonzalez J."/>
            <person name="Henrissat B."/>
            <person name="Kuo A."/>
            <person name="Liang C."/>
            <person name="Lipzen A."/>
            <person name="Lutzoni F."/>
            <person name="Magnuson J."/>
            <person name="Mondo S."/>
            <person name="Nolan M."/>
            <person name="Ohm R."/>
            <person name="Pangilinan J."/>
            <person name="Park H.-J."/>
            <person name="Ramirez L."/>
            <person name="Alfaro M."/>
            <person name="Sun H."/>
            <person name="Tritt A."/>
            <person name="Yoshinaga Y."/>
            <person name="Zwiers L.-H."/>
            <person name="Turgeon B."/>
            <person name="Goodwin S."/>
            <person name="Spatafora J."/>
            <person name="Crous P."/>
            <person name="Grigoriev I."/>
        </authorList>
    </citation>
    <scope>NUCLEOTIDE SEQUENCE</scope>
    <source>
        <strain evidence="6">CBS 125425</strain>
    </source>
</reference>
<dbReference type="EMBL" id="ML996183">
    <property type="protein sequence ID" value="KAF2732074.1"/>
    <property type="molecule type" value="Genomic_DNA"/>
</dbReference>